<comment type="caution">
    <text evidence="2">The sequence shown here is derived from an EMBL/GenBank/DDBJ whole genome shotgun (WGS) entry which is preliminary data.</text>
</comment>
<sequence>MPILESLHVAAGVLWLGNFVVTGIWATRAFRSGDERLRRFAVREILFTDMIFTLIFGTAVITTGLALASRLGIAPWQTLWTRDALAIAIGSGALWLAVLLPLEIQMERRARAGDDAALTRPFLAWSILGWTMTLALFTIIYLMLAKPV</sequence>
<gene>
    <name evidence="2" type="ORF">CARN1_0962</name>
</gene>
<protein>
    <recommendedName>
        <fullName evidence="3">Integral membrane protein</fullName>
    </recommendedName>
</protein>
<keyword evidence="1" id="KW-0472">Membrane</keyword>
<feature type="transmembrane region" description="Helical" evidence="1">
    <location>
        <begin position="122"/>
        <end position="144"/>
    </location>
</feature>
<dbReference type="Pfam" id="PF10027">
    <property type="entry name" value="DUF2269"/>
    <property type="match status" value="1"/>
</dbReference>
<dbReference type="AlphaFoldDB" id="E6PJ40"/>
<organism evidence="2">
    <name type="scientific">mine drainage metagenome</name>
    <dbReference type="NCBI Taxonomy" id="410659"/>
    <lineage>
        <taxon>unclassified sequences</taxon>
        <taxon>metagenomes</taxon>
        <taxon>ecological metagenomes</taxon>
    </lineage>
</organism>
<proteinExistence type="predicted"/>
<feature type="transmembrane region" description="Helical" evidence="1">
    <location>
        <begin position="84"/>
        <end position="102"/>
    </location>
</feature>
<keyword evidence="1" id="KW-1133">Transmembrane helix</keyword>
<dbReference type="InterPro" id="IPR018729">
    <property type="entry name" value="DUF2269_transmembrane"/>
</dbReference>
<feature type="transmembrane region" description="Helical" evidence="1">
    <location>
        <begin position="6"/>
        <end position="26"/>
    </location>
</feature>
<evidence type="ECO:0008006" key="3">
    <source>
        <dbReference type="Google" id="ProtNLM"/>
    </source>
</evidence>
<name>E6PJ40_9ZZZZ</name>
<reference evidence="2" key="1">
    <citation type="submission" date="2009-10" db="EMBL/GenBank/DDBJ databases">
        <title>Diversity of trophic interactions inside an arsenic-rich microbial ecosystem.</title>
        <authorList>
            <person name="Bertin P.N."/>
            <person name="Heinrich-Salmeron A."/>
            <person name="Pelletier E."/>
            <person name="Goulhen-Chollet F."/>
            <person name="Arsene-Ploetze F."/>
            <person name="Gallien S."/>
            <person name="Calteau A."/>
            <person name="Vallenet D."/>
            <person name="Casiot C."/>
            <person name="Chane-Woon-Ming B."/>
            <person name="Giloteaux L."/>
            <person name="Barakat M."/>
            <person name="Bonnefoy V."/>
            <person name="Bruneel O."/>
            <person name="Chandler M."/>
            <person name="Cleiss J."/>
            <person name="Duran R."/>
            <person name="Elbaz-Poulichet F."/>
            <person name="Fonknechten N."/>
            <person name="Lauga B."/>
            <person name="Mornico D."/>
            <person name="Ortet P."/>
            <person name="Schaeffer C."/>
            <person name="Siguier P."/>
            <person name="Alexander Thil Smith A."/>
            <person name="Van Dorsselaer A."/>
            <person name="Weissenbach J."/>
            <person name="Medigue C."/>
            <person name="Le Paslier D."/>
        </authorList>
    </citation>
    <scope>NUCLEOTIDE SEQUENCE</scope>
</reference>
<keyword evidence="1" id="KW-0812">Transmembrane</keyword>
<accession>E6PJ40</accession>
<feature type="transmembrane region" description="Helical" evidence="1">
    <location>
        <begin position="46"/>
        <end position="72"/>
    </location>
</feature>
<evidence type="ECO:0000256" key="1">
    <source>
        <dbReference type="SAM" id="Phobius"/>
    </source>
</evidence>
<evidence type="ECO:0000313" key="2">
    <source>
        <dbReference type="EMBL" id="CBH76482.1"/>
    </source>
</evidence>
<dbReference type="EMBL" id="CABL01000019">
    <property type="protein sequence ID" value="CBH76482.1"/>
    <property type="molecule type" value="Genomic_DNA"/>
</dbReference>